<keyword evidence="8" id="KW-1185">Reference proteome</keyword>
<dbReference type="GO" id="GO:0006811">
    <property type="term" value="P:monoatomic ion transport"/>
    <property type="evidence" value="ECO:0007669"/>
    <property type="project" value="UniProtKB-KW"/>
</dbReference>
<keyword evidence="3" id="KW-1134">Transmembrane beta strand</keyword>
<keyword evidence="7" id="KW-0675">Receptor</keyword>
<evidence type="ECO:0000256" key="4">
    <source>
        <dbReference type="SAM" id="MobiDB-lite"/>
    </source>
</evidence>
<feature type="signal peptide" evidence="5">
    <location>
        <begin position="1"/>
        <end position="35"/>
    </location>
</feature>
<dbReference type="PANTHER" id="PTHR32552">
    <property type="entry name" value="FERRICHROME IRON RECEPTOR-RELATED"/>
    <property type="match status" value="1"/>
</dbReference>
<evidence type="ECO:0000313" key="7">
    <source>
        <dbReference type="EMBL" id="OAT28799.1"/>
    </source>
</evidence>
<accession>A0A198FWE5</accession>
<keyword evidence="3" id="KW-0998">Cell outer membrane</keyword>
<evidence type="ECO:0000256" key="2">
    <source>
        <dbReference type="ARBA" id="ARBA00023077"/>
    </source>
</evidence>
<dbReference type="GO" id="GO:0009279">
    <property type="term" value="C:cell outer membrane"/>
    <property type="evidence" value="ECO:0007669"/>
    <property type="project" value="UniProtKB-SubCell"/>
</dbReference>
<keyword evidence="3" id="KW-0472">Membrane</keyword>
<evidence type="ECO:0000256" key="3">
    <source>
        <dbReference type="PROSITE-ProRule" id="PRU01360"/>
    </source>
</evidence>
<dbReference type="PANTHER" id="PTHR32552:SF81">
    <property type="entry name" value="TONB-DEPENDENT OUTER MEMBRANE RECEPTOR"/>
    <property type="match status" value="1"/>
</dbReference>
<keyword evidence="3" id="KW-0812">Transmembrane</keyword>
<evidence type="ECO:0000256" key="5">
    <source>
        <dbReference type="SAM" id="SignalP"/>
    </source>
</evidence>
<dbReference type="Gene3D" id="2.170.130.10">
    <property type="entry name" value="TonB-dependent receptor, plug domain"/>
    <property type="match status" value="1"/>
</dbReference>
<comment type="subcellular location">
    <subcellularLocation>
        <location evidence="3">Cell outer membrane</location>
        <topology evidence="3">Multi-pass membrane protein</topology>
    </subcellularLocation>
</comment>
<evidence type="ECO:0000313" key="8">
    <source>
        <dbReference type="Proteomes" id="UP000094023"/>
    </source>
</evidence>
<protein>
    <submittedName>
        <fullName evidence="7">Ferric vulnibactin receptor</fullName>
    </submittedName>
</protein>
<evidence type="ECO:0000256" key="1">
    <source>
        <dbReference type="ARBA" id="ARBA00023065"/>
    </source>
</evidence>
<feature type="region of interest" description="Disordered" evidence="4">
    <location>
        <begin position="38"/>
        <end position="58"/>
    </location>
</feature>
<name>A0A198FWE5_9GAMM</name>
<dbReference type="RefSeq" id="WP_066749644.1">
    <property type="nucleotide sequence ID" value="NZ_LXEN01000080.1"/>
</dbReference>
<gene>
    <name evidence="7" type="ORF">M983_1674</name>
</gene>
<sequence>MSGVLTLHTKKSTVVTLVRMALLGTLCTVIPNVSAQEIQKEPTSQNNKRHGDNGDNNEDVLIVTGEKLNKSIYDTGSSVTVYDYKKIESTPNADVNTLLQMTPNVVDNGNSNALPAIRGVDGSGPAQGAIAFLGGTRPRVNFSVDGRSFTYNEFGYGAQSLWDVDNVEIFRDPQSYVQGRNAIAGAILVKTMDPTFY</sequence>
<dbReference type="AlphaFoldDB" id="A0A198FWE5"/>
<keyword evidence="1" id="KW-0406">Ion transport</keyword>
<dbReference type="InterPro" id="IPR037066">
    <property type="entry name" value="Plug_dom_sf"/>
</dbReference>
<proteinExistence type="inferred from homology"/>
<feature type="chain" id="PRO_5008278849" evidence="5">
    <location>
        <begin position="36"/>
        <end position="197"/>
    </location>
</feature>
<dbReference type="InterPro" id="IPR039426">
    <property type="entry name" value="TonB-dep_rcpt-like"/>
</dbReference>
<dbReference type="Proteomes" id="UP000094023">
    <property type="component" value="Unassembled WGS sequence"/>
</dbReference>
<comment type="similarity">
    <text evidence="3">Belongs to the TonB-dependent receptor family.</text>
</comment>
<keyword evidence="2" id="KW-0798">TonB box</keyword>
<dbReference type="EMBL" id="LXEN01000080">
    <property type="protein sequence ID" value="OAT28799.1"/>
    <property type="molecule type" value="Genomic_DNA"/>
</dbReference>
<organism evidence="7 8">
    <name type="scientific">Proteus myxofaciens ATCC 19692</name>
    <dbReference type="NCBI Taxonomy" id="1354337"/>
    <lineage>
        <taxon>Bacteria</taxon>
        <taxon>Pseudomonadati</taxon>
        <taxon>Pseudomonadota</taxon>
        <taxon>Gammaproteobacteria</taxon>
        <taxon>Enterobacterales</taxon>
        <taxon>Morganellaceae</taxon>
        <taxon>Proteus</taxon>
    </lineage>
</organism>
<reference evidence="7 8" key="1">
    <citation type="submission" date="2016-04" db="EMBL/GenBank/DDBJ databases">
        <title>ATOL: Assembling a taxonomically balanced genome-scale reconstruction of the evolutionary history of the Enterobacteriaceae.</title>
        <authorList>
            <person name="Plunkett G.III."/>
            <person name="Neeno-Eckwall E.C."/>
            <person name="Glasner J.D."/>
            <person name="Perna N.T."/>
        </authorList>
    </citation>
    <scope>NUCLEOTIDE SEQUENCE [LARGE SCALE GENOMIC DNA]</scope>
    <source>
        <strain evidence="7 8">ATCC 19692</strain>
    </source>
</reference>
<keyword evidence="3" id="KW-0813">Transport</keyword>
<feature type="domain" description="TonB-dependent receptor plug" evidence="6">
    <location>
        <begin position="73"/>
        <end position="186"/>
    </location>
</feature>
<dbReference type="InterPro" id="IPR012910">
    <property type="entry name" value="Plug_dom"/>
</dbReference>
<comment type="caution">
    <text evidence="7">The sequence shown here is derived from an EMBL/GenBank/DDBJ whole genome shotgun (WGS) entry which is preliminary data.</text>
</comment>
<keyword evidence="5" id="KW-0732">Signal</keyword>
<dbReference type="Pfam" id="PF07715">
    <property type="entry name" value="Plug"/>
    <property type="match status" value="1"/>
</dbReference>
<evidence type="ECO:0000259" key="6">
    <source>
        <dbReference type="Pfam" id="PF07715"/>
    </source>
</evidence>
<dbReference type="PROSITE" id="PS52016">
    <property type="entry name" value="TONB_DEPENDENT_REC_3"/>
    <property type="match status" value="1"/>
</dbReference>
<dbReference type="STRING" id="1354337.M983_1674"/>
<dbReference type="SUPFAM" id="SSF56935">
    <property type="entry name" value="Porins"/>
    <property type="match status" value="1"/>
</dbReference>